<accession>A0A5C6CEU2</accession>
<reference evidence="1 2" key="1">
    <citation type="submission" date="2019-02" db="EMBL/GenBank/DDBJ databases">
        <title>Deep-cultivation of Planctomycetes and their phenomic and genomic characterization uncovers novel biology.</title>
        <authorList>
            <person name="Wiegand S."/>
            <person name="Jogler M."/>
            <person name="Boedeker C."/>
            <person name="Pinto D."/>
            <person name="Vollmers J."/>
            <person name="Rivas-Marin E."/>
            <person name="Kohn T."/>
            <person name="Peeters S.H."/>
            <person name="Heuer A."/>
            <person name="Rast P."/>
            <person name="Oberbeckmann S."/>
            <person name="Bunk B."/>
            <person name="Jeske O."/>
            <person name="Meyerdierks A."/>
            <person name="Storesund J.E."/>
            <person name="Kallscheuer N."/>
            <person name="Luecker S."/>
            <person name="Lage O.M."/>
            <person name="Pohl T."/>
            <person name="Merkel B.J."/>
            <person name="Hornburger P."/>
            <person name="Mueller R.-W."/>
            <person name="Bruemmer F."/>
            <person name="Labrenz M."/>
            <person name="Spormann A.M."/>
            <person name="Op Den Camp H."/>
            <person name="Overmann J."/>
            <person name="Amann R."/>
            <person name="Jetten M.S.M."/>
            <person name="Mascher T."/>
            <person name="Medema M.H."/>
            <person name="Devos D.P."/>
            <person name="Kaster A.-K."/>
            <person name="Ovreas L."/>
            <person name="Rohde M."/>
            <person name="Galperin M.Y."/>
            <person name="Jogler C."/>
        </authorList>
    </citation>
    <scope>NUCLEOTIDE SEQUENCE [LARGE SCALE GENOMIC DNA]</scope>
    <source>
        <strain evidence="1 2">Pla52o</strain>
    </source>
</reference>
<comment type="caution">
    <text evidence="1">The sequence shown here is derived from an EMBL/GenBank/DDBJ whole genome shotgun (WGS) entry which is preliminary data.</text>
</comment>
<dbReference type="EMBL" id="SJPT01000004">
    <property type="protein sequence ID" value="TWU23130.1"/>
    <property type="molecule type" value="Genomic_DNA"/>
</dbReference>
<sequence>MSPTSVFADVFHNAGSGFQRVEDADDSSEAHPTSFADVERRLSCLKSHPGY</sequence>
<name>A0A5C6CEU2_9BACT</name>
<evidence type="ECO:0000313" key="2">
    <source>
        <dbReference type="Proteomes" id="UP000316304"/>
    </source>
</evidence>
<evidence type="ECO:0000313" key="1">
    <source>
        <dbReference type="EMBL" id="TWU23130.1"/>
    </source>
</evidence>
<dbReference type="Proteomes" id="UP000316304">
    <property type="component" value="Unassembled WGS sequence"/>
</dbReference>
<gene>
    <name evidence="1" type="ORF">Pla52o_26650</name>
</gene>
<keyword evidence="2" id="KW-1185">Reference proteome</keyword>
<protein>
    <submittedName>
        <fullName evidence="1">Uncharacterized protein</fullName>
    </submittedName>
</protein>
<dbReference type="AlphaFoldDB" id="A0A5C6CEU2"/>
<proteinExistence type="predicted"/>
<organism evidence="1 2">
    <name type="scientific">Novipirellula galeiformis</name>
    <dbReference type="NCBI Taxonomy" id="2528004"/>
    <lineage>
        <taxon>Bacteria</taxon>
        <taxon>Pseudomonadati</taxon>
        <taxon>Planctomycetota</taxon>
        <taxon>Planctomycetia</taxon>
        <taxon>Pirellulales</taxon>
        <taxon>Pirellulaceae</taxon>
        <taxon>Novipirellula</taxon>
    </lineage>
</organism>